<proteinExistence type="predicted"/>
<name>A0A2G3AJ50_CAPAN</name>
<accession>A0A2G3AJ50</accession>
<dbReference type="GO" id="GO:0016491">
    <property type="term" value="F:oxidoreductase activity"/>
    <property type="evidence" value="ECO:0007669"/>
    <property type="project" value="InterPro"/>
</dbReference>
<dbReference type="AlphaFoldDB" id="A0A2G3AJ50"/>
<evidence type="ECO:0000313" key="3">
    <source>
        <dbReference type="Proteomes" id="UP000222542"/>
    </source>
</evidence>
<evidence type="ECO:0000313" key="2">
    <source>
        <dbReference type="EMBL" id="PHT94276.1"/>
    </source>
</evidence>
<dbReference type="SUPFAM" id="SSF53720">
    <property type="entry name" value="ALDH-like"/>
    <property type="match status" value="1"/>
</dbReference>
<dbReference type="Gene3D" id="3.40.605.10">
    <property type="entry name" value="Aldehyde Dehydrogenase, Chain A, domain 1"/>
    <property type="match status" value="1"/>
</dbReference>
<dbReference type="InterPro" id="IPR016161">
    <property type="entry name" value="Ald_DH/histidinol_DH"/>
</dbReference>
<organism evidence="2 3">
    <name type="scientific">Capsicum annuum</name>
    <name type="common">Capsicum pepper</name>
    <dbReference type="NCBI Taxonomy" id="4072"/>
    <lineage>
        <taxon>Eukaryota</taxon>
        <taxon>Viridiplantae</taxon>
        <taxon>Streptophyta</taxon>
        <taxon>Embryophyta</taxon>
        <taxon>Tracheophyta</taxon>
        <taxon>Spermatophyta</taxon>
        <taxon>Magnoliopsida</taxon>
        <taxon>eudicotyledons</taxon>
        <taxon>Gunneridae</taxon>
        <taxon>Pentapetalae</taxon>
        <taxon>asterids</taxon>
        <taxon>lamiids</taxon>
        <taxon>Solanales</taxon>
        <taxon>Solanaceae</taxon>
        <taxon>Solanoideae</taxon>
        <taxon>Capsiceae</taxon>
        <taxon>Capsicum</taxon>
    </lineage>
</organism>
<dbReference type="Proteomes" id="UP000222542">
    <property type="component" value="Unassembled WGS sequence"/>
</dbReference>
<dbReference type="InterPro" id="IPR015590">
    <property type="entry name" value="Aldehyde_DH_dom"/>
</dbReference>
<evidence type="ECO:0000259" key="1">
    <source>
        <dbReference type="Pfam" id="PF00171"/>
    </source>
</evidence>
<dbReference type="PANTHER" id="PTHR11699">
    <property type="entry name" value="ALDEHYDE DEHYDROGENASE-RELATED"/>
    <property type="match status" value="1"/>
</dbReference>
<keyword evidence="3" id="KW-1185">Reference proteome</keyword>
<sequence length="123" mass="13892">MGKTFPNLNHRARNMTAHNIENDVEDINQVVAIARNAFDEGPLPKKCLCWVDKIHDLTIPTDGPYHVQTLHESIGVVGEIITRNFLLFMFVWKIGYVLTCGNTVVLKTVEQAVLFALYALKLL</sequence>
<protein>
    <recommendedName>
        <fullName evidence="1">Aldehyde dehydrogenase domain-containing protein</fullName>
    </recommendedName>
</protein>
<dbReference type="InterPro" id="IPR016162">
    <property type="entry name" value="Ald_DH_N"/>
</dbReference>
<reference evidence="2 3" key="1">
    <citation type="journal article" date="2014" name="Nat. Genet.">
        <title>Genome sequence of the hot pepper provides insights into the evolution of pungency in Capsicum species.</title>
        <authorList>
            <person name="Kim S."/>
            <person name="Park M."/>
            <person name="Yeom S.I."/>
            <person name="Kim Y.M."/>
            <person name="Lee J.M."/>
            <person name="Lee H.A."/>
            <person name="Seo E."/>
            <person name="Choi J."/>
            <person name="Cheong K."/>
            <person name="Kim K.T."/>
            <person name="Jung K."/>
            <person name="Lee G.W."/>
            <person name="Oh S.K."/>
            <person name="Bae C."/>
            <person name="Kim S.B."/>
            <person name="Lee H.Y."/>
            <person name="Kim S.Y."/>
            <person name="Kim M.S."/>
            <person name="Kang B.C."/>
            <person name="Jo Y.D."/>
            <person name="Yang H.B."/>
            <person name="Jeong H.J."/>
            <person name="Kang W.H."/>
            <person name="Kwon J.K."/>
            <person name="Shin C."/>
            <person name="Lim J.Y."/>
            <person name="Park J.H."/>
            <person name="Huh J.H."/>
            <person name="Kim J.S."/>
            <person name="Kim B.D."/>
            <person name="Cohen O."/>
            <person name="Paran I."/>
            <person name="Suh M.C."/>
            <person name="Lee S.B."/>
            <person name="Kim Y.K."/>
            <person name="Shin Y."/>
            <person name="Noh S.J."/>
            <person name="Park J."/>
            <person name="Seo Y.S."/>
            <person name="Kwon S.Y."/>
            <person name="Kim H.A."/>
            <person name="Park J.M."/>
            <person name="Kim H.J."/>
            <person name="Choi S.B."/>
            <person name="Bosland P.W."/>
            <person name="Reeves G."/>
            <person name="Jo S.H."/>
            <person name="Lee B.W."/>
            <person name="Cho H.T."/>
            <person name="Choi H.S."/>
            <person name="Lee M.S."/>
            <person name="Yu Y."/>
            <person name="Do Choi Y."/>
            <person name="Park B.S."/>
            <person name="van Deynze A."/>
            <person name="Ashrafi H."/>
            <person name="Hill T."/>
            <person name="Kim W.T."/>
            <person name="Pai H.S."/>
            <person name="Ahn H.K."/>
            <person name="Yeam I."/>
            <person name="Giovannoni J.J."/>
            <person name="Rose J.K."/>
            <person name="Sorensen I."/>
            <person name="Lee S.J."/>
            <person name="Kim R.W."/>
            <person name="Choi I.Y."/>
            <person name="Choi B.S."/>
            <person name="Lim J.S."/>
            <person name="Lee Y.H."/>
            <person name="Choi D."/>
        </authorList>
    </citation>
    <scope>NUCLEOTIDE SEQUENCE [LARGE SCALE GENOMIC DNA]</scope>
    <source>
        <strain evidence="3">cv. CM334</strain>
    </source>
</reference>
<reference evidence="2 3" key="2">
    <citation type="journal article" date="2017" name="Genome Biol.">
        <title>New reference genome sequences of hot pepper reveal the massive evolution of plant disease-resistance genes by retroduplication.</title>
        <authorList>
            <person name="Kim S."/>
            <person name="Park J."/>
            <person name="Yeom S.I."/>
            <person name="Kim Y.M."/>
            <person name="Seo E."/>
            <person name="Kim K.T."/>
            <person name="Kim M.S."/>
            <person name="Lee J.M."/>
            <person name="Cheong K."/>
            <person name="Shin H.S."/>
            <person name="Kim S.B."/>
            <person name="Han K."/>
            <person name="Lee J."/>
            <person name="Park M."/>
            <person name="Lee H.A."/>
            <person name="Lee H.Y."/>
            <person name="Lee Y."/>
            <person name="Oh S."/>
            <person name="Lee J.H."/>
            <person name="Choi E."/>
            <person name="Choi E."/>
            <person name="Lee S.E."/>
            <person name="Jeon J."/>
            <person name="Kim H."/>
            <person name="Choi G."/>
            <person name="Song H."/>
            <person name="Lee J."/>
            <person name="Lee S.C."/>
            <person name="Kwon J.K."/>
            <person name="Lee H.Y."/>
            <person name="Koo N."/>
            <person name="Hong Y."/>
            <person name="Kim R.W."/>
            <person name="Kang W.H."/>
            <person name="Huh J.H."/>
            <person name="Kang B.C."/>
            <person name="Yang T.J."/>
            <person name="Lee Y.H."/>
            <person name="Bennetzen J.L."/>
            <person name="Choi D."/>
        </authorList>
    </citation>
    <scope>NUCLEOTIDE SEQUENCE [LARGE SCALE GENOMIC DNA]</scope>
    <source>
        <strain evidence="3">cv. CM334</strain>
    </source>
</reference>
<dbReference type="STRING" id="4072.A0A2G3AJ50"/>
<dbReference type="EMBL" id="AYRZ02000001">
    <property type="protein sequence ID" value="PHT94276.1"/>
    <property type="molecule type" value="Genomic_DNA"/>
</dbReference>
<comment type="caution">
    <text evidence="2">The sequence shown here is derived from an EMBL/GenBank/DDBJ whole genome shotgun (WGS) entry which is preliminary data.</text>
</comment>
<dbReference type="Pfam" id="PF00171">
    <property type="entry name" value="Aldedh"/>
    <property type="match status" value="1"/>
</dbReference>
<feature type="domain" description="Aldehyde dehydrogenase" evidence="1">
    <location>
        <begin position="50"/>
        <end position="122"/>
    </location>
</feature>
<gene>
    <name evidence="2" type="ORF">T459_02158</name>
</gene>
<dbReference type="Gramene" id="PHT94276">
    <property type="protein sequence ID" value="PHT94276"/>
    <property type="gene ID" value="T459_02158"/>
</dbReference>